<feature type="region of interest" description="Disordered" evidence="8">
    <location>
        <begin position="1"/>
        <end position="25"/>
    </location>
</feature>
<evidence type="ECO:0000256" key="8">
    <source>
        <dbReference type="SAM" id="MobiDB-lite"/>
    </source>
</evidence>
<feature type="transmembrane region" description="Helical" evidence="9">
    <location>
        <begin position="165"/>
        <end position="183"/>
    </location>
</feature>
<evidence type="ECO:0000256" key="7">
    <source>
        <dbReference type="ARBA" id="ARBA00023136"/>
    </source>
</evidence>
<dbReference type="CTD" id="42510"/>
<dbReference type="GO" id="GO:0005789">
    <property type="term" value="C:endoplasmic reticulum membrane"/>
    <property type="evidence" value="ECO:0007669"/>
    <property type="project" value="UniProtKB-SubCell"/>
</dbReference>
<evidence type="ECO:0000313" key="12">
    <source>
        <dbReference type="RefSeq" id="XP_016970841.1"/>
    </source>
</evidence>
<proteinExistence type="inferred from homology"/>
<organism evidence="12">
    <name type="scientific">Drosophila rhopaloa</name>
    <name type="common">Fruit fly</name>
    <dbReference type="NCBI Taxonomy" id="1041015"/>
    <lineage>
        <taxon>Eukaryota</taxon>
        <taxon>Metazoa</taxon>
        <taxon>Ecdysozoa</taxon>
        <taxon>Arthropoda</taxon>
        <taxon>Hexapoda</taxon>
        <taxon>Insecta</taxon>
        <taxon>Pterygota</taxon>
        <taxon>Neoptera</taxon>
        <taxon>Endopterygota</taxon>
        <taxon>Diptera</taxon>
        <taxon>Brachycera</taxon>
        <taxon>Muscomorpha</taxon>
        <taxon>Ephydroidea</taxon>
        <taxon>Drosophilidae</taxon>
        <taxon>Drosophila</taxon>
        <taxon>Sophophora</taxon>
    </lineage>
</organism>
<keyword evidence="5" id="KW-0256">Endoplasmic reticulum</keyword>
<comment type="similarity">
    <text evidence="2">Belongs to the nucleotide-sugar transporter family. SLC35B subfamily.</text>
</comment>
<dbReference type="InterPro" id="IPR037185">
    <property type="entry name" value="EmrE-like"/>
</dbReference>
<evidence type="ECO:0000256" key="2">
    <source>
        <dbReference type="ARBA" id="ARBA00010694"/>
    </source>
</evidence>
<dbReference type="OrthoDB" id="78344at2759"/>
<dbReference type="EnsemblMetazoa" id="XM_017115352.2">
    <property type="protein sequence ID" value="XP_016970841.1"/>
    <property type="gene ID" value="LOC108038524"/>
</dbReference>
<evidence type="ECO:0000256" key="5">
    <source>
        <dbReference type="ARBA" id="ARBA00022824"/>
    </source>
</evidence>
<dbReference type="GO" id="GO:0005460">
    <property type="term" value="F:UDP-glucose transmembrane transporter activity"/>
    <property type="evidence" value="ECO:0007669"/>
    <property type="project" value="TreeGrafter"/>
</dbReference>
<keyword evidence="3" id="KW-0813">Transport</keyword>
<dbReference type="PANTHER" id="PTHR10778:SF10">
    <property type="entry name" value="SOLUTE CARRIER FAMILY 35 MEMBER B1"/>
    <property type="match status" value="1"/>
</dbReference>
<dbReference type="Gene3D" id="1.10.3730.20">
    <property type="match status" value="1"/>
</dbReference>
<dbReference type="InterPro" id="IPR013657">
    <property type="entry name" value="SCL35B1-4/HUT1"/>
</dbReference>
<reference evidence="11" key="1">
    <citation type="journal article" date="2021" name="Elife">
        <title>Highly contiguous assemblies of 101 drosophilid genomes.</title>
        <authorList>
            <person name="Kim B.Y."/>
            <person name="Wang J.R."/>
            <person name="Miller D.E."/>
            <person name="Barmina O."/>
            <person name="Delaney E."/>
            <person name="Thompson A."/>
            <person name="Comeault A.A."/>
            <person name="Peede D."/>
            <person name="D'Agostino E.R."/>
            <person name="Pelaez J."/>
            <person name="Aguilar J.M."/>
            <person name="Haji D."/>
            <person name="Matsunaga T."/>
            <person name="Armstrong E.E."/>
            <person name="Zych M."/>
            <person name="Ogawa Y."/>
            <person name="Stamenkovic-Radak M."/>
            <person name="Jelic M."/>
            <person name="Veselinovic M.S."/>
            <person name="Tanaskovic M."/>
            <person name="Eric P."/>
            <person name="Gao J.J."/>
            <person name="Katoh T.K."/>
            <person name="Toda M.J."/>
            <person name="Watabe H."/>
            <person name="Watada M."/>
            <person name="Davis J.S."/>
            <person name="Moyle L.C."/>
            <person name="Manoli G."/>
            <person name="Bertolini E."/>
            <person name="Kostal V."/>
            <person name="Hawley R.S."/>
            <person name="Takahashi A."/>
            <person name="Jones C.D."/>
            <person name="Price D.K."/>
            <person name="Whiteman N."/>
            <person name="Kopp A."/>
            <person name="Matute D.R."/>
            <person name="Petrov D.A."/>
        </authorList>
    </citation>
    <scope>NUCLEOTIDE SEQUENCE [LARGE SCALE GENOMIC DNA]</scope>
</reference>
<gene>
    <name evidence="12" type="primary">LOC108038524</name>
    <name evidence="10" type="synonym">108038524</name>
</gene>
<evidence type="ECO:0000256" key="3">
    <source>
        <dbReference type="ARBA" id="ARBA00022448"/>
    </source>
</evidence>
<feature type="transmembrane region" description="Helical" evidence="9">
    <location>
        <begin position="195"/>
        <end position="216"/>
    </location>
</feature>
<dbReference type="Proteomes" id="UP001652680">
    <property type="component" value="Unassembled WGS sequence"/>
</dbReference>
<dbReference type="SUPFAM" id="SSF103481">
    <property type="entry name" value="Multidrug resistance efflux transporter EmrE"/>
    <property type="match status" value="2"/>
</dbReference>
<protein>
    <submittedName>
        <fullName evidence="12">Solute carrier family 35 member B1 homolog</fullName>
    </submittedName>
</protein>
<reference evidence="10" key="3">
    <citation type="submission" date="2025-05" db="UniProtKB">
        <authorList>
            <consortium name="EnsemblMetazoa"/>
        </authorList>
    </citation>
    <scope>IDENTIFICATION</scope>
</reference>
<keyword evidence="11" id="KW-1185">Reference proteome</keyword>
<name>A0A6P4EBZ1_DRORH</name>
<feature type="region of interest" description="Disordered" evidence="8">
    <location>
        <begin position="347"/>
        <end position="367"/>
    </location>
</feature>
<evidence type="ECO:0000256" key="4">
    <source>
        <dbReference type="ARBA" id="ARBA00022692"/>
    </source>
</evidence>
<reference evidence="12" key="2">
    <citation type="submission" date="2025-04" db="UniProtKB">
        <authorList>
            <consortium name="RefSeq"/>
        </authorList>
    </citation>
    <scope>IDENTIFICATION</scope>
</reference>
<evidence type="ECO:0000313" key="10">
    <source>
        <dbReference type="EnsemblMetazoa" id="XP_016970841.1"/>
    </source>
</evidence>
<keyword evidence="6 9" id="KW-1133">Transmembrane helix</keyword>
<evidence type="ECO:0000256" key="6">
    <source>
        <dbReference type="ARBA" id="ARBA00022989"/>
    </source>
</evidence>
<dbReference type="Pfam" id="PF08449">
    <property type="entry name" value="UAA"/>
    <property type="match status" value="1"/>
</dbReference>
<keyword evidence="7 9" id="KW-0472">Membrane</keyword>
<feature type="transmembrane region" description="Helical" evidence="9">
    <location>
        <begin position="77"/>
        <end position="99"/>
    </location>
</feature>
<sequence length="367" mass="40623">MPTVQDRALNPKQPNRKPAAPENHHQPAMILPERSRFVIYAVGIFVCYFLYGIVQEKLTRGRYGEVLQPDGSVGERFTYTLALVWVQCLCNYVFAKVLLTVRPQKQDTTNVGSYVATSLTYLLAMVSTNMAMRWVPYPTAVVGKSAKPIPVMILGVLIGRKSYSWTRYACVLTIVIGVILFMYKEGKVSNLPAETTLLGEVLLFLSLAMDGLTGAVQERIRAASAPSGQQMMKAMNFWSTLMLGVAMVFTGEASEFLYFTIRHPESWTHLSLIALCGVFGQFFIFLMVANFGPLACSVVTTTRKFFTVLCSVLLFGNVLIARQWLGALLVFAALFVDMLYGKKASASAAKKSPVEGKLSEEEKKLVS</sequence>
<feature type="transmembrane region" description="Helical" evidence="9">
    <location>
        <begin position="137"/>
        <end position="158"/>
    </location>
</feature>
<dbReference type="RefSeq" id="XP_016970841.1">
    <property type="nucleotide sequence ID" value="XM_017115352.1"/>
</dbReference>
<feature type="transmembrane region" description="Helical" evidence="9">
    <location>
        <begin position="237"/>
        <end position="261"/>
    </location>
</feature>
<keyword evidence="4 9" id="KW-0812">Transmembrane</keyword>
<feature type="transmembrane region" description="Helical" evidence="9">
    <location>
        <begin position="267"/>
        <end position="289"/>
    </location>
</feature>
<dbReference type="GO" id="GO:0005459">
    <property type="term" value="F:UDP-galactose transmembrane transporter activity"/>
    <property type="evidence" value="ECO:0007669"/>
    <property type="project" value="TreeGrafter"/>
</dbReference>
<dbReference type="AlphaFoldDB" id="A0A6P4EBZ1"/>
<evidence type="ECO:0000313" key="11">
    <source>
        <dbReference type="Proteomes" id="UP001652680"/>
    </source>
</evidence>
<accession>A0A6P4EBZ1</accession>
<feature type="transmembrane region" description="Helical" evidence="9">
    <location>
        <begin position="37"/>
        <end position="54"/>
    </location>
</feature>
<dbReference type="PANTHER" id="PTHR10778">
    <property type="entry name" value="SOLUTE CARRIER FAMILY 35 MEMBER B"/>
    <property type="match status" value="1"/>
</dbReference>
<evidence type="ECO:0000256" key="1">
    <source>
        <dbReference type="ARBA" id="ARBA00004477"/>
    </source>
</evidence>
<evidence type="ECO:0000256" key="9">
    <source>
        <dbReference type="SAM" id="Phobius"/>
    </source>
</evidence>
<dbReference type="GO" id="GO:0000139">
    <property type="term" value="C:Golgi membrane"/>
    <property type="evidence" value="ECO:0007669"/>
    <property type="project" value="TreeGrafter"/>
</dbReference>
<feature type="compositionally biased region" description="Basic and acidic residues" evidence="8">
    <location>
        <begin position="352"/>
        <end position="367"/>
    </location>
</feature>
<dbReference type="GeneID" id="108038524"/>
<comment type="subcellular location">
    <subcellularLocation>
        <location evidence="1">Endoplasmic reticulum membrane</location>
        <topology evidence="1">Multi-pass membrane protein</topology>
    </subcellularLocation>
</comment>
<feature type="transmembrane region" description="Helical" evidence="9">
    <location>
        <begin position="111"/>
        <end position="131"/>
    </location>
</feature>